<feature type="compositionally biased region" description="Basic and acidic residues" evidence="1">
    <location>
        <begin position="1"/>
        <end position="11"/>
    </location>
</feature>
<dbReference type="InterPro" id="IPR007899">
    <property type="entry name" value="CHAD_dom"/>
</dbReference>
<proteinExistence type="predicted"/>
<dbReference type="AlphaFoldDB" id="A0A380MP79"/>
<evidence type="ECO:0000313" key="3">
    <source>
        <dbReference type="EMBL" id="SUO93087.1"/>
    </source>
</evidence>
<name>A0A380MP79_STRGR</name>
<evidence type="ECO:0000313" key="4">
    <source>
        <dbReference type="Proteomes" id="UP000254150"/>
    </source>
</evidence>
<dbReference type="EMBL" id="UHID01000001">
    <property type="protein sequence ID" value="SUO93087.1"/>
    <property type="molecule type" value="Genomic_DNA"/>
</dbReference>
<reference evidence="3 4" key="1">
    <citation type="submission" date="2018-06" db="EMBL/GenBank/DDBJ databases">
        <authorList>
            <consortium name="Pathogen Informatics"/>
            <person name="Doyle S."/>
        </authorList>
    </citation>
    <scope>NUCLEOTIDE SEQUENCE [LARGE SCALE GENOMIC DNA]</scope>
    <source>
        <strain evidence="3 4">NCTC7807</strain>
    </source>
</reference>
<dbReference type="InterPro" id="IPR038186">
    <property type="entry name" value="CHAD_dom_sf"/>
</dbReference>
<gene>
    <name evidence="3" type="ORF">NCTC7807_00191</name>
</gene>
<protein>
    <submittedName>
        <fullName evidence="3">MutT</fullName>
    </submittedName>
</protein>
<feature type="region of interest" description="Disordered" evidence="1">
    <location>
        <begin position="1"/>
        <end position="21"/>
    </location>
</feature>
<dbReference type="SMART" id="SM00880">
    <property type="entry name" value="CHAD"/>
    <property type="match status" value="1"/>
</dbReference>
<accession>A0A380MP79</accession>
<dbReference type="RefSeq" id="WP_115067679.1">
    <property type="nucleotide sequence ID" value="NZ_UHID01000001.1"/>
</dbReference>
<dbReference type="PROSITE" id="PS51708">
    <property type="entry name" value="CHAD"/>
    <property type="match status" value="1"/>
</dbReference>
<dbReference type="Proteomes" id="UP000254150">
    <property type="component" value="Unassembled WGS sequence"/>
</dbReference>
<organism evidence="3 4">
    <name type="scientific">Streptomyces griseus</name>
    <dbReference type="NCBI Taxonomy" id="1911"/>
    <lineage>
        <taxon>Bacteria</taxon>
        <taxon>Bacillati</taxon>
        <taxon>Actinomycetota</taxon>
        <taxon>Actinomycetes</taxon>
        <taxon>Kitasatosporales</taxon>
        <taxon>Streptomycetaceae</taxon>
        <taxon>Streptomyces</taxon>
    </lineage>
</organism>
<feature type="domain" description="CHAD" evidence="2">
    <location>
        <begin position="17"/>
        <end position="327"/>
    </location>
</feature>
<evidence type="ECO:0000256" key="1">
    <source>
        <dbReference type="SAM" id="MobiDB-lite"/>
    </source>
</evidence>
<sequence>MPRLPEPDHLPETAPGPDPAAAPVAAALRAEAAAFLRALRHHTEAAQDPQEAREAARALGRSARRLGAILHTFRPLLDREWADRLRPELTWLGGVLADEHLVAARLTRLLASLHRLSGPAAPRRGGPGIGTAKAGALLERRLTLARTRAHSACLTAFASARLHALVDEVALLGGEVPLAPDDRLRSGARADALAEAAARRLADAVAALPLHRAGHPYNADALALAVPAPDGQDTPWHQVRLLLRLHRYAQEVVAPGTGPGPRVAAARRALDQHRDASEAAHEAASAAATPRIAPTTAYALGVLHADQRHEVEAARYAFQRAWAGEAVGVGGEEPGRR</sequence>
<dbReference type="Pfam" id="PF05235">
    <property type="entry name" value="CHAD"/>
    <property type="match status" value="1"/>
</dbReference>
<dbReference type="Gene3D" id="1.40.20.10">
    <property type="entry name" value="CHAD domain"/>
    <property type="match status" value="1"/>
</dbReference>
<evidence type="ECO:0000259" key="2">
    <source>
        <dbReference type="PROSITE" id="PS51708"/>
    </source>
</evidence>